<name>A0ABW8ZNG8_9BURK</name>
<dbReference type="EMBL" id="JAQQFN010000009">
    <property type="protein sequence ID" value="MFL9884195.1"/>
    <property type="molecule type" value="Genomic_DNA"/>
</dbReference>
<reference evidence="2 3" key="1">
    <citation type="journal article" date="2024" name="Chem. Sci.">
        <title>Discovery of megapolipeptins by genome mining of a Burkholderiales bacteria collection.</title>
        <authorList>
            <person name="Paulo B.S."/>
            <person name="Recchia M.J.J."/>
            <person name="Lee S."/>
            <person name="Fergusson C.H."/>
            <person name="Romanowski S.B."/>
            <person name="Hernandez A."/>
            <person name="Krull N."/>
            <person name="Liu D.Y."/>
            <person name="Cavanagh H."/>
            <person name="Bos A."/>
            <person name="Gray C.A."/>
            <person name="Murphy B.T."/>
            <person name="Linington R.G."/>
            <person name="Eustaquio A.S."/>
        </authorList>
    </citation>
    <scope>NUCLEOTIDE SEQUENCE [LARGE SCALE GENOMIC DNA]</scope>
    <source>
        <strain evidence="2 3">RL16-012-BIC-B</strain>
    </source>
</reference>
<organism evidence="2 3">
    <name type="scientific">Paraburkholderia agricolaris</name>
    <dbReference type="NCBI Taxonomy" id="2152888"/>
    <lineage>
        <taxon>Bacteria</taxon>
        <taxon>Pseudomonadati</taxon>
        <taxon>Pseudomonadota</taxon>
        <taxon>Betaproteobacteria</taxon>
        <taxon>Burkholderiales</taxon>
        <taxon>Burkholderiaceae</taxon>
        <taxon>Paraburkholderia</taxon>
    </lineage>
</organism>
<dbReference type="Gene3D" id="3.30.1330.40">
    <property type="entry name" value="RutC-like"/>
    <property type="match status" value="1"/>
</dbReference>
<dbReference type="RefSeq" id="WP_408328789.1">
    <property type="nucleotide sequence ID" value="NZ_JAQQFH010000007.1"/>
</dbReference>
<accession>A0ABW8ZNG8</accession>
<keyword evidence="3" id="KW-1185">Reference proteome</keyword>
<protein>
    <submittedName>
        <fullName evidence="2">RidA family protein</fullName>
    </submittedName>
</protein>
<dbReference type="PANTHER" id="PTHR11803">
    <property type="entry name" value="2-IMINOBUTANOATE/2-IMINOPROPANOATE DEAMINASE RIDA"/>
    <property type="match status" value="1"/>
</dbReference>
<comment type="similarity">
    <text evidence="1">Belongs to the RutC family.</text>
</comment>
<evidence type="ECO:0000313" key="3">
    <source>
        <dbReference type="Proteomes" id="UP001629249"/>
    </source>
</evidence>
<gene>
    <name evidence="2" type="ORF">PQR66_14230</name>
</gene>
<dbReference type="PANTHER" id="PTHR11803:SF58">
    <property type="entry name" value="PROTEIN HMF1-RELATED"/>
    <property type="match status" value="1"/>
</dbReference>
<evidence type="ECO:0000313" key="2">
    <source>
        <dbReference type="EMBL" id="MFL9884195.1"/>
    </source>
</evidence>
<sequence length="152" mass="16438">MHAERDGNVNVNDVSVIRTGLPQSATQVFEWAVLSNGTLYTAQIPVGADGAVVAGGIEKQAQQVFKNLMQTLASAGASYRDVAQVLIYVTDRAWLPAVNAVYREHFSAPFPNRASFVVAGLAREEMLVEIVAYACARPQANREESEIRITSG</sequence>
<proteinExistence type="inferred from homology"/>
<dbReference type="Pfam" id="PF01042">
    <property type="entry name" value="Ribonuc_L-PSP"/>
    <property type="match status" value="1"/>
</dbReference>
<dbReference type="InterPro" id="IPR006175">
    <property type="entry name" value="YjgF/YER057c/UK114"/>
</dbReference>
<dbReference type="InterPro" id="IPR035959">
    <property type="entry name" value="RutC-like_sf"/>
</dbReference>
<dbReference type="Proteomes" id="UP001629249">
    <property type="component" value="Unassembled WGS sequence"/>
</dbReference>
<comment type="caution">
    <text evidence="2">The sequence shown here is derived from an EMBL/GenBank/DDBJ whole genome shotgun (WGS) entry which is preliminary data.</text>
</comment>
<evidence type="ECO:0000256" key="1">
    <source>
        <dbReference type="ARBA" id="ARBA00010552"/>
    </source>
</evidence>
<dbReference type="SUPFAM" id="SSF55298">
    <property type="entry name" value="YjgF-like"/>
    <property type="match status" value="1"/>
</dbReference>